<dbReference type="GO" id="GO:0016757">
    <property type="term" value="F:glycosyltransferase activity"/>
    <property type="evidence" value="ECO:0007669"/>
    <property type="project" value="InterPro"/>
</dbReference>
<dbReference type="EMBL" id="CP064789">
    <property type="protein sequence ID" value="QSG11342.1"/>
    <property type="molecule type" value="Genomic_DNA"/>
</dbReference>
<dbReference type="Pfam" id="PF04577">
    <property type="entry name" value="Glyco_transf_61"/>
    <property type="match status" value="1"/>
</dbReference>
<organism evidence="2 3">
    <name type="scientific">Halapricum desulfuricans</name>
    <dbReference type="NCBI Taxonomy" id="2841257"/>
    <lineage>
        <taxon>Archaea</taxon>
        <taxon>Methanobacteriati</taxon>
        <taxon>Methanobacteriota</taxon>
        <taxon>Stenosarchaea group</taxon>
        <taxon>Halobacteria</taxon>
        <taxon>Halobacteriales</taxon>
        <taxon>Haloarculaceae</taxon>
        <taxon>Halapricum</taxon>
    </lineage>
</organism>
<dbReference type="InterPro" id="IPR049625">
    <property type="entry name" value="Glyco_transf_61_cat"/>
</dbReference>
<evidence type="ECO:0000313" key="2">
    <source>
        <dbReference type="EMBL" id="QSG11342.1"/>
    </source>
</evidence>
<evidence type="ECO:0000259" key="1">
    <source>
        <dbReference type="Pfam" id="PF04577"/>
    </source>
</evidence>
<dbReference type="AlphaFoldDB" id="A0A897NF70"/>
<sequence length="445" mass="50564">MGIAMTEESRRSFVHWLRDVVGRSYGERGLGGMLAQGPRFVREDLLGERLRWALLTRPLRGRLLDRASLRQRAAAADRLWDDDRPDPFTIDALEGQDLPDPLTAETGTVRPERPFVAELRDVRLLGADAIGLDDGQVVLETASASEMFLYFALSDLYETLSVGRSRLAAYRAYREVLDSRSSMRFPDPPDGDPPKTAVAFIPYWRNYYHWTIEFLPKVRLLERYEAETGRQPTILLEPDPPAWILESLRLTGWDVEDCTEWIWPEARIDRLVVPVHRNHFIAPHDSRFGDDFNPVNEDVIWLAERMQSNVPSVDGGEFSRRVYVSRKDTTHRPVANEAAVEDTLASLGFESYTLTEYSISDQIRLFAGAEAVVAPHGAGLVNVLHSSNLSVLELFPENNVEPYYFCLARQLGFEYDCGVYATRDEAMVVDTDDLRERATRLIGTP</sequence>
<protein>
    <submittedName>
        <fullName evidence="2">DUF563 family</fullName>
    </submittedName>
</protein>
<evidence type="ECO:0000313" key="3">
    <source>
        <dbReference type="Proteomes" id="UP000663305"/>
    </source>
</evidence>
<name>A0A897NF70_9EURY</name>
<feature type="domain" description="Glycosyltransferase 61 catalytic" evidence="1">
    <location>
        <begin position="207"/>
        <end position="384"/>
    </location>
</feature>
<gene>
    <name evidence="2" type="ORF">HSBGL_0912</name>
</gene>
<dbReference type="Proteomes" id="UP000663305">
    <property type="component" value="Chromosome"/>
</dbReference>
<reference evidence="2" key="1">
    <citation type="submission" date="2020-11" db="EMBL/GenBank/DDBJ databases">
        <title>Carbohydrate-dependent, anaerobic sulfur respiration: A novel catabolism in halophilic archaea.</title>
        <authorList>
            <person name="Sorokin D.Y."/>
            <person name="Messina E."/>
            <person name="Smedile F."/>
            <person name="La Cono V."/>
            <person name="Hallsworth J.E."/>
            <person name="Yakimov M.M."/>
        </authorList>
    </citation>
    <scope>NUCLEOTIDE SEQUENCE</scope>
    <source>
        <strain evidence="2">HSR-Bgl</strain>
    </source>
</reference>
<accession>A0A897NF70</accession>
<proteinExistence type="predicted"/>